<evidence type="ECO:0000313" key="1">
    <source>
        <dbReference type="EMBL" id="VDL98157.1"/>
    </source>
</evidence>
<dbReference type="OrthoDB" id="2161974at2759"/>
<dbReference type="AlphaFoldDB" id="A0A183T5M4"/>
<keyword evidence="2" id="KW-1185">Reference proteome</keyword>
<protein>
    <submittedName>
        <fullName evidence="3">Movement protein</fullName>
    </submittedName>
</protein>
<reference evidence="1 2" key="2">
    <citation type="submission" date="2018-11" db="EMBL/GenBank/DDBJ databases">
        <authorList>
            <consortium name="Pathogen Informatics"/>
        </authorList>
    </citation>
    <scope>NUCLEOTIDE SEQUENCE [LARGE SCALE GENOMIC DNA]</scope>
    <source>
        <strain evidence="1 2">NST_G2</strain>
    </source>
</reference>
<name>A0A183T5M4_SCHSO</name>
<evidence type="ECO:0000313" key="3">
    <source>
        <dbReference type="WBParaSite" id="SSLN_0001221901-mRNA-1"/>
    </source>
</evidence>
<dbReference type="STRING" id="70667.A0A183T5M4"/>
<reference evidence="3" key="1">
    <citation type="submission" date="2016-06" db="UniProtKB">
        <authorList>
            <consortium name="WormBaseParasite"/>
        </authorList>
    </citation>
    <scope>IDENTIFICATION</scope>
</reference>
<evidence type="ECO:0000313" key="2">
    <source>
        <dbReference type="Proteomes" id="UP000275846"/>
    </source>
</evidence>
<proteinExistence type="predicted"/>
<organism evidence="3">
    <name type="scientific">Schistocephalus solidus</name>
    <name type="common">Tapeworm</name>
    <dbReference type="NCBI Taxonomy" id="70667"/>
    <lineage>
        <taxon>Eukaryota</taxon>
        <taxon>Metazoa</taxon>
        <taxon>Spiralia</taxon>
        <taxon>Lophotrochozoa</taxon>
        <taxon>Platyhelminthes</taxon>
        <taxon>Cestoda</taxon>
        <taxon>Eucestoda</taxon>
        <taxon>Diphyllobothriidea</taxon>
        <taxon>Diphyllobothriidae</taxon>
        <taxon>Schistocephalus</taxon>
    </lineage>
</organism>
<gene>
    <name evidence="1" type="ORF">SSLN_LOCUS11772</name>
</gene>
<dbReference type="EMBL" id="UYSU01036786">
    <property type="protein sequence ID" value="VDL98157.1"/>
    <property type="molecule type" value="Genomic_DNA"/>
</dbReference>
<dbReference type="WBParaSite" id="SSLN_0001221901-mRNA-1">
    <property type="protein sequence ID" value="SSLN_0001221901-mRNA-1"/>
    <property type="gene ID" value="SSLN_0001221901"/>
</dbReference>
<sequence length="272" mass="29674">MERFYPNFYSLSSAPAEPLDPRFKPSSWALGLQALGPLGLERPPLDPTVGLATYDGSTVSGRERSVRTQRCSNEAPISRRVSTFLPDALTKNESDSQQTSAVISDLALRSQNGFPVTPSTLRTPMAVVKPTVSGLLPYPSQVASSQRHSLFEFPTRIADYGPLTASPLSTVRAKTNAVSPRLPENWSLRRRARRHPELVTTEPLGRRQFMPVTDNSPQPLSTGIEAGSDAHDVCLLSNWLPVSSTPTMHACSTYPWAVAWQGKPVNVCACNC</sequence>
<accession>A0A183T5M4</accession>
<dbReference type="Proteomes" id="UP000275846">
    <property type="component" value="Unassembled WGS sequence"/>
</dbReference>